<dbReference type="RefSeq" id="WP_013446024.1">
    <property type="nucleotide sequence ID" value="NC_014734.1"/>
</dbReference>
<comment type="cofactor">
    <cofactor evidence="1">
        <name>Zn(2+)</name>
        <dbReference type="ChEBI" id="CHEBI:29105"/>
    </cofactor>
</comment>
<dbReference type="GO" id="GO:0006508">
    <property type="term" value="P:proteolysis"/>
    <property type="evidence" value="ECO:0007669"/>
    <property type="project" value="UniProtKB-KW"/>
</dbReference>
<feature type="domain" description="Peptidase M16 C-terminal" evidence="10">
    <location>
        <begin position="217"/>
        <end position="397"/>
    </location>
</feature>
<dbReference type="PROSITE" id="PS00143">
    <property type="entry name" value="INSULINASE"/>
    <property type="match status" value="1"/>
</dbReference>
<dbReference type="InterPro" id="IPR011249">
    <property type="entry name" value="Metalloenz_LuxS/M16"/>
</dbReference>
<dbReference type="InterPro" id="IPR001431">
    <property type="entry name" value="Pept_M16_Zn_BS"/>
</dbReference>
<dbReference type="SUPFAM" id="SSF63411">
    <property type="entry name" value="LuxS/MPP-like metallohydrolase"/>
    <property type="match status" value="4"/>
</dbReference>
<feature type="domain" description="Peptidase M16 N-terminal" evidence="9">
    <location>
        <begin position="59"/>
        <end position="177"/>
    </location>
</feature>
<keyword evidence="4" id="KW-0479">Metal-binding</keyword>
<dbReference type="eggNOG" id="COG0612">
    <property type="taxonomic scope" value="Bacteria"/>
</dbReference>
<dbReference type="PANTHER" id="PTHR43690:SF34">
    <property type="entry name" value="ZINC PROTEASE PQQL-LIKE"/>
    <property type="match status" value="1"/>
</dbReference>
<reference evidence="11 12" key="2">
    <citation type="journal article" date="2011" name="Stand. Genomic Sci.">
        <title>Complete genome sequence of Paludibacter propionicigenes type strain (WB4).</title>
        <authorList>
            <person name="Gronow S."/>
            <person name="Munk C."/>
            <person name="Lapidus A."/>
            <person name="Nolan M."/>
            <person name="Lucas S."/>
            <person name="Hammon N."/>
            <person name="Deshpande S."/>
            <person name="Cheng J.F."/>
            <person name="Tapia R."/>
            <person name="Han C."/>
            <person name="Goodwin L."/>
            <person name="Pitluck S."/>
            <person name="Liolios K."/>
            <person name="Ivanova N."/>
            <person name="Mavromatis K."/>
            <person name="Mikhailova N."/>
            <person name="Pati A."/>
            <person name="Chen A."/>
            <person name="Palaniappan K."/>
            <person name="Land M."/>
            <person name="Hauser L."/>
            <person name="Chang Y.J."/>
            <person name="Jeffries C.D."/>
            <person name="Brambilla E."/>
            <person name="Rohde M."/>
            <person name="Goker M."/>
            <person name="Detter J.C."/>
            <person name="Woyke T."/>
            <person name="Bristow J."/>
            <person name="Eisen J.A."/>
            <person name="Markowitz V."/>
            <person name="Hugenholtz P."/>
            <person name="Kyrpides N.C."/>
            <person name="Klenk H.P."/>
        </authorList>
    </citation>
    <scope>NUCLEOTIDE SEQUENCE [LARGE SCALE GENOMIC DNA]</scope>
    <source>
        <strain evidence="12">DSM 17365 / JCM 13257 / WB4</strain>
    </source>
</reference>
<dbReference type="EMBL" id="CP002345">
    <property type="protein sequence ID" value="ADQ80655.1"/>
    <property type="molecule type" value="Genomic_DNA"/>
</dbReference>
<evidence type="ECO:0000259" key="10">
    <source>
        <dbReference type="Pfam" id="PF05193"/>
    </source>
</evidence>
<dbReference type="Proteomes" id="UP000008718">
    <property type="component" value="Chromosome"/>
</dbReference>
<gene>
    <name evidence="11" type="ordered locus">Palpr_2523</name>
</gene>
<dbReference type="GO" id="GO:0004222">
    <property type="term" value="F:metalloendopeptidase activity"/>
    <property type="evidence" value="ECO:0007669"/>
    <property type="project" value="InterPro"/>
</dbReference>
<dbReference type="STRING" id="694427.Palpr_2523"/>
<keyword evidence="3" id="KW-0645">Protease</keyword>
<proteinExistence type="inferred from homology"/>
<evidence type="ECO:0000256" key="7">
    <source>
        <dbReference type="ARBA" id="ARBA00023049"/>
    </source>
</evidence>
<protein>
    <submittedName>
        <fullName evidence="11">Peptidase M16 domain protein</fullName>
    </submittedName>
</protein>
<accession>E4T7G1</accession>
<name>E4T7G1_PALPW</name>
<comment type="similarity">
    <text evidence="2 8">Belongs to the peptidase M16 family.</text>
</comment>
<evidence type="ECO:0000259" key="9">
    <source>
        <dbReference type="Pfam" id="PF00675"/>
    </source>
</evidence>
<evidence type="ECO:0000313" key="12">
    <source>
        <dbReference type="Proteomes" id="UP000008718"/>
    </source>
</evidence>
<dbReference type="InterPro" id="IPR007863">
    <property type="entry name" value="Peptidase_M16_C"/>
</dbReference>
<dbReference type="OrthoDB" id="9811314at2"/>
<dbReference type="GO" id="GO:0046872">
    <property type="term" value="F:metal ion binding"/>
    <property type="evidence" value="ECO:0007669"/>
    <property type="project" value="UniProtKB-KW"/>
</dbReference>
<evidence type="ECO:0000313" key="11">
    <source>
        <dbReference type="EMBL" id="ADQ80655.1"/>
    </source>
</evidence>
<dbReference type="HOGENOM" id="CLU_008156_0_0_10"/>
<dbReference type="InterPro" id="IPR011765">
    <property type="entry name" value="Pept_M16_N"/>
</dbReference>
<organism evidence="11 12">
    <name type="scientific">Paludibacter propionicigenes (strain DSM 17365 / JCM 13257 / WB4)</name>
    <dbReference type="NCBI Taxonomy" id="694427"/>
    <lineage>
        <taxon>Bacteria</taxon>
        <taxon>Pseudomonadati</taxon>
        <taxon>Bacteroidota</taxon>
        <taxon>Bacteroidia</taxon>
        <taxon>Bacteroidales</taxon>
        <taxon>Paludibacteraceae</taxon>
        <taxon>Paludibacter</taxon>
    </lineage>
</organism>
<evidence type="ECO:0000256" key="2">
    <source>
        <dbReference type="ARBA" id="ARBA00007261"/>
    </source>
</evidence>
<keyword evidence="12" id="KW-1185">Reference proteome</keyword>
<sequence length="942" mass="106374">MKYTKVVWVAVAILLLSIGEVSAYPSGGKKQAKKQVTLPLDPSVKVGKLPNGFTYYIRRNTEPKNRVTLYLANKVGSILENDNQQGLAHFIEHMSFNGTKHFPKNELVSYLQKAGVRFGGDLNAYTSFDETVYQLPLPTDNPELLKNGFQIMRDWAQDDLLDSVEINKERGVILEEKRLGKNASQRLQYKYLPVILNKSRYSNRLPIGTEEILNNFRPQTLTDFYKTWYRPDLQALIVVGDVDVAATEKTIIALFSDLKLPKAPKPRIKYTVPLLQKNQFLIATDNEYPTTAIQVFVKHQATALKTVEDYHQSILRSIFNFIVSERFDELSKQASPPFIEGGGSIGSFLANIDVLSASVVAKPGELERGFKAVWTEMERLKKFGFTQSELNRAKEALMQSMESVYKEKDKTQSESYTNEYLNLFLKGDAAPGIEYEYKLYQNSFPKITLAELNGLIKKYLVDINRDIVVLGSTKDSTTLPTEKVVNQWMLDVQKSTINSYIDKSVDKPLMTQQPVAGKIVSEKKQDALGLIEYTLSNGVKVNLKPTNFKNDEISFHAFSSGGTSLYSDADYESAIRASSLVGYSGLADFNLVQLGKYLTGKQVRVSPYIGERTEGLTGYSTPKDFETALQLVYLYFTQPRKDVEVYKGVLSQERATLSTRGNDPAAVFADTVNTVLGNYSLRRSAPSIARLDKIDLDRAFDIYKDRFADASDFTFTFVGNLDLEKVKPLLEKYLGSLPAIHRTESARDLGIHIPAGKINKVVYKGQDPKSTVRLVFSGEYNYSNDENNLLDALAEVLTIKLTERLREDESGVYGVEARASYAKYPHNRFSFSVMFGCGPENTEKLINSALDEINKLRQNGPSLVDVNKVLAEERRSTEVQLKENNFWLNYLTNQFQNNENLEQILSYQDDLNKITPESIKICANKYLDGTNFARLILYPDKK</sequence>
<dbReference type="Gene3D" id="3.30.830.10">
    <property type="entry name" value="Metalloenzyme, LuxS/M16 peptidase-like"/>
    <property type="match status" value="4"/>
</dbReference>
<feature type="domain" description="Peptidase M16 C-terminal" evidence="10">
    <location>
        <begin position="694"/>
        <end position="869"/>
    </location>
</feature>
<reference key="1">
    <citation type="submission" date="2010-11" db="EMBL/GenBank/DDBJ databases">
        <title>The complete genome of Paludibacter propionicigenes DSM 17365.</title>
        <authorList>
            <consortium name="US DOE Joint Genome Institute (JGI-PGF)"/>
            <person name="Lucas S."/>
            <person name="Copeland A."/>
            <person name="Lapidus A."/>
            <person name="Bruce D."/>
            <person name="Goodwin L."/>
            <person name="Pitluck S."/>
            <person name="Kyrpides N."/>
            <person name="Mavromatis K."/>
            <person name="Ivanova N."/>
            <person name="Munk A.C."/>
            <person name="Brettin T."/>
            <person name="Detter J.C."/>
            <person name="Han C."/>
            <person name="Tapia R."/>
            <person name="Land M."/>
            <person name="Hauser L."/>
            <person name="Markowitz V."/>
            <person name="Cheng J.-F."/>
            <person name="Hugenholtz P."/>
            <person name="Woyke T."/>
            <person name="Wu D."/>
            <person name="Gronow S."/>
            <person name="Wellnitz S."/>
            <person name="Brambilla E."/>
            <person name="Klenk H.-P."/>
            <person name="Eisen J.A."/>
        </authorList>
    </citation>
    <scope>NUCLEOTIDE SEQUENCE</scope>
    <source>
        <strain>WB4</strain>
    </source>
</reference>
<dbReference type="PANTHER" id="PTHR43690">
    <property type="entry name" value="NARDILYSIN"/>
    <property type="match status" value="1"/>
</dbReference>
<dbReference type="KEGG" id="ppn:Palpr_2523"/>
<dbReference type="Pfam" id="PF05193">
    <property type="entry name" value="Peptidase_M16_C"/>
    <property type="match status" value="2"/>
</dbReference>
<keyword evidence="7" id="KW-0482">Metalloprotease</keyword>
<evidence type="ECO:0000256" key="4">
    <source>
        <dbReference type="ARBA" id="ARBA00022723"/>
    </source>
</evidence>
<evidence type="ECO:0000256" key="5">
    <source>
        <dbReference type="ARBA" id="ARBA00022801"/>
    </source>
</evidence>
<evidence type="ECO:0000256" key="8">
    <source>
        <dbReference type="RuleBase" id="RU004447"/>
    </source>
</evidence>
<evidence type="ECO:0000256" key="1">
    <source>
        <dbReference type="ARBA" id="ARBA00001947"/>
    </source>
</evidence>
<keyword evidence="6" id="KW-0862">Zinc</keyword>
<evidence type="ECO:0000256" key="6">
    <source>
        <dbReference type="ARBA" id="ARBA00022833"/>
    </source>
</evidence>
<dbReference type="AlphaFoldDB" id="E4T7G1"/>
<dbReference type="Pfam" id="PF00675">
    <property type="entry name" value="Peptidase_M16"/>
    <property type="match status" value="1"/>
</dbReference>
<dbReference type="InterPro" id="IPR050626">
    <property type="entry name" value="Peptidase_M16"/>
</dbReference>
<evidence type="ECO:0000256" key="3">
    <source>
        <dbReference type="ARBA" id="ARBA00022670"/>
    </source>
</evidence>
<keyword evidence="5" id="KW-0378">Hydrolase</keyword>